<evidence type="ECO:0000259" key="10">
    <source>
        <dbReference type="PROSITE" id="PS52029"/>
    </source>
</evidence>
<dbReference type="GO" id="GO:0071972">
    <property type="term" value="F:peptidoglycan L,D-transpeptidase activity"/>
    <property type="evidence" value="ECO:0007669"/>
    <property type="project" value="TreeGrafter"/>
</dbReference>
<keyword evidence="5" id="KW-0378">Hydrolase</keyword>
<dbReference type="AlphaFoldDB" id="A0A0U4NL47"/>
<evidence type="ECO:0000313" key="11">
    <source>
        <dbReference type="EMBL" id="BAU29380.1"/>
    </source>
</evidence>
<evidence type="ECO:0000256" key="3">
    <source>
        <dbReference type="ARBA" id="ARBA00022676"/>
    </source>
</evidence>
<dbReference type="KEGG" id="asoc:CB4_03580"/>
<dbReference type="InterPro" id="IPR050979">
    <property type="entry name" value="LD-transpeptidase"/>
</dbReference>
<keyword evidence="3" id="KW-0328">Glycosyltransferase</keyword>
<keyword evidence="4 11" id="KW-0808">Transferase</keyword>
<dbReference type="CDD" id="cd16913">
    <property type="entry name" value="YkuD_like"/>
    <property type="match status" value="1"/>
</dbReference>
<dbReference type="Gene3D" id="2.40.440.10">
    <property type="entry name" value="L,D-transpeptidase catalytic domain-like"/>
    <property type="match status" value="1"/>
</dbReference>
<dbReference type="GO" id="GO:0018104">
    <property type="term" value="P:peptidoglycan-protein cross-linking"/>
    <property type="evidence" value="ECO:0007669"/>
    <property type="project" value="TreeGrafter"/>
</dbReference>
<dbReference type="PANTHER" id="PTHR30582">
    <property type="entry name" value="L,D-TRANSPEPTIDASE"/>
    <property type="match status" value="1"/>
</dbReference>
<dbReference type="GO" id="GO:0071555">
    <property type="term" value="P:cell wall organization"/>
    <property type="evidence" value="ECO:0007669"/>
    <property type="project" value="UniProtKB-UniRule"/>
</dbReference>
<sequence>MKRLVQIISILFLFFYFQLLPAEPAAAPTSDRKPFYELIAVPTGLTHIQLEAQLEMYKKERHYPPGEEPIIVAVPQVRYIPIYTPIPFHQPETLYYIAPPGGPVKFFDPTCMCESDPEVSRLKKALEQQRLQLERLLSVRSALYNYYLYNKKLPASLTELTEPFPNNYLSEIPFQSSIHGNVPALEETGVIYRPELFNPTQAWQTLDEVFRVGGMREPTFPLMPLEVVVYQSSFRMIVYTGTIPVRSYYIGLGAENRTPLGTYFIKLKVNEPLSQSKVYGTRGLVLSDTDYAIHGTNNPASIGQAISKGCVRLHNFQVEELFSIAPIGTKVTITNNAAPEFRQPNARGYYLKARENEKNPTQVYHWKG</sequence>
<evidence type="ECO:0000256" key="2">
    <source>
        <dbReference type="ARBA" id="ARBA00005992"/>
    </source>
</evidence>
<dbReference type="RefSeq" id="WP_096467063.1">
    <property type="nucleotide sequence ID" value="NZ_AP017312.1"/>
</dbReference>
<feature type="domain" description="L,D-TPase catalytic" evidence="10">
    <location>
        <begin position="225"/>
        <end position="334"/>
    </location>
</feature>
<evidence type="ECO:0000256" key="7">
    <source>
        <dbReference type="ARBA" id="ARBA00022984"/>
    </source>
</evidence>
<dbReference type="InterPro" id="IPR005490">
    <property type="entry name" value="LD_TPept_cat_dom"/>
</dbReference>
<protein>
    <submittedName>
        <fullName evidence="11">Putative L,D-transpeptidase YkuD</fullName>
        <ecNumber evidence="11">2.-.-.-</ecNumber>
    </submittedName>
</protein>
<dbReference type="GO" id="GO:0008360">
    <property type="term" value="P:regulation of cell shape"/>
    <property type="evidence" value="ECO:0007669"/>
    <property type="project" value="UniProtKB-UniRule"/>
</dbReference>
<keyword evidence="7 9" id="KW-0573">Peptidoglycan synthesis</keyword>
<dbReference type="UniPathway" id="UPA00219"/>
<dbReference type="EC" id="2.-.-.-" evidence="11"/>
<evidence type="ECO:0000256" key="1">
    <source>
        <dbReference type="ARBA" id="ARBA00004752"/>
    </source>
</evidence>
<keyword evidence="12" id="KW-1185">Reference proteome</keyword>
<evidence type="ECO:0000256" key="4">
    <source>
        <dbReference type="ARBA" id="ARBA00022679"/>
    </source>
</evidence>
<accession>A0A0U4NL47</accession>
<feature type="active site" description="Proton donor/acceptor" evidence="9">
    <location>
        <position position="294"/>
    </location>
</feature>
<comment type="similarity">
    <text evidence="2">Belongs to the YkuD family.</text>
</comment>
<evidence type="ECO:0000313" key="12">
    <source>
        <dbReference type="Proteomes" id="UP000217696"/>
    </source>
</evidence>
<dbReference type="Proteomes" id="UP000217696">
    <property type="component" value="Chromosome"/>
</dbReference>
<evidence type="ECO:0000256" key="6">
    <source>
        <dbReference type="ARBA" id="ARBA00022960"/>
    </source>
</evidence>
<dbReference type="GO" id="GO:0016757">
    <property type="term" value="F:glycosyltransferase activity"/>
    <property type="evidence" value="ECO:0007669"/>
    <property type="project" value="UniProtKB-KW"/>
</dbReference>
<dbReference type="Pfam" id="PF03734">
    <property type="entry name" value="YkuD"/>
    <property type="match status" value="1"/>
</dbReference>
<name>A0A0U4NL47_9BACL</name>
<dbReference type="SUPFAM" id="SSF141523">
    <property type="entry name" value="L,D-transpeptidase catalytic domain-like"/>
    <property type="match status" value="1"/>
</dbReference>
<organism evidence="11 12">
    <name type="scientific">Aneurinibacillus soli</name>
    <dbReference type="NCBI Taxonomy" id="1500254"/>
    <lineage>
        <taxon>Bacteria</taxon>
        <taxon>Bacillati</taxon>
        <taxon>Bacillota</taxon>
        <taxon>Bacilli</taxon>
        <taxon>Bacillales</taxon>
        <taxon>Paenibacillaceae</taxon>
        <taxon>Aneurinibacillus group</taxon>
        <taxon>Aneurinibacillus</taxon>
    </lineage>
</organism>
<dbReference type="OrthoDB" id="9787225at2"/>
<dbReference type="EMBL" id="AP017312">
    <property type="protein sequence ID" value="BAU29380.1"/>
    <property type="molecule type" value="Genomic_DNA"/>
</dbReference>
<evidence type="ECO:0000256" key="8">
    <source>
        <dbReference type="ARBA" id="ARBA00023316"/>
    </source>
</evidence>
<dbReference type="PANTHER" id="PTHR30582:SF24">
    <property type="entry name" value="L,D-TRANSPEPTIDASE ERFK_SRFK-RELATED"/>
    <property type="match status" value="1"/>
</dbReference>
<reference evidence="11 12" key="1">
    <citation type="submission" date="2015-12" db="EMBL/GenBank/DDBJ databases">
        <title>Genome sequence of Aneurinibacillus soli.</title>
        <authorList>
            <person name="Lee J.S."/>
            <person name="Lee K.C."/>
            <person name="Kim K.K."/>
            <person name="Lee B.W."/>
        </authorList>
    </citation>
    <scope>NUCLEOTIDE SEQUENCE [LARGE SCALE GENOMIC DNA]</scope>
    <source>
        <strain evidence="11 12">CB4</strain>
    </source>
</reference>
<dbReference type="InterPro" id="IPR038063">
    <property type="entry name" value="Transpep_catalytic_dom"/>
</dbReference>
<gene>
    <name evidence="11" type="primary">ykuD_3</name>
    <name evidence="11" type="ORF">CB4_03580</name>
</gene>
<comment type="pathway">
    <text evidence="1 9">Cell wall biogenesis; peptidoglycan biosynthesis.</text>
</comment>
<evidence type="ECO:0000256" key="5">
    <source>
        <dbReference type="ARBA" id="ARBA00022801"/>
    </source>
</evidence>
<feature type="active site" description="Nucleophile" evidence="9">
    <location>
        <position position="310"/>
    </location>
</feature>
<dbReference type="GO" id="GO:0005576">
    <property type="term" value="C:extracellular region"/>
    <property type="evidence" value="ECO:0007669"/>
    <property type="project" value="TreeGrafter"/>
</dbReference>
<proteinExistence type="inferred from homology"/>
<keyword evidence="6 9" id="KW-0133">Cell shape</keyword>
<dbReference type="PROSITE" id="PS52029">
    <property type="entry name" value="LD_TPASE"/>
    <property type="match status" value="1"/>
</dbReference>
<evidence type="ECO:0000256" key="9">
    <source>
        <dbReference type="PROSITE-ProRule" id="PRU01373"/>
    </source>
</evidence>
<keyword evidence="8 9" id="KW-0961">Cell wall biogenesis/degradation</keyword>